<dbReference type="Proteomes" id="UP000185557">
    <property type="component" value="Unassembled WGS sequence"/>
</dbReference>
<keyword evidence="5" id="KW-0133">Cell shape</keyword>
<evidence type="ECO:0000256" key="2">
    <source>
        <dbReference type="ARBA" id="ARBA00007776"/>
    </source>
</evidence>
<comment type="similarity">
    <text evidence="2">Belongs to the MreD family.</text>
</comment>
<evidence type="ECO:0000256" key="8">
    <source>
        <dbReference type="SAM" id="Phobius"/>
    </source>
</evidence>
<name>A0A1U7J0T8_9CYAN</name>
<dbReference type="EMBL" id="MRCG01000018">
    <property type="protein sequence ID" value="OKH45174.1"/>
    <property type="molecule type" value="Genomic_DNA"/>
</dbReference>
<dbReference type="GO" id="GO:0005886">
    <property type="term" value="C:plasma membrane"/>
    <property type="evidence" value="ECO:0007669"/>
    <property type="project" value="UniProtKB-SubCell"/>
</dbReference>
<dbReference type="STRING" id="549789.NIES30_20575"/>
<feature type="transmembrane region" description="Helical" evidence="8">
    <location>
        <begin position="113"/>
        <end position="135"/>
    </location>
</feature>
<dbReference type="RefSeq" id="WP_073610325.1">
    <property type="nucleotide sequence ID" value="NZ_MRCG01000018.1"/>
</dbReference>
<organism evidence="9 10">
    <name type="scientific">Phormidium tenue NIES-30</name>
    <dbReference type="NCBI Taxonomy" id="549789"/>
    <lineage>
        <taxon>Bacteria</taxon>
        <taxon>Bacillati</taxon>
        <taxon>Cyanobacteriota</taxon>
        <taxon>Cyanophyceae</taxon>
        <taxon>Oscillatoriophycideae</taxon>
        <taxon>Oscillatoriales</taxon>
        <taxon>Oscillatoriaceae</taxon>
        <taxon>Phormidium</taxon>
    </lineage>
</organism>
<evidence type="ECO:0000313" key="10">
    <source>
        <dbReference type="Proteomes" id="UP000185557"/>
    </source>
</evidence>
<gene>
    <name evidence="9" type="ORF">NIES30_20575</name>
</gene>
<dbReference type="Pfam" id="PF04093">
    <property type="entry name" value="MreD"/>
    <property type="match status" value="1"/>
</dbReference>
<feature type="transmembrane region" description="Helical" evidence="8">
    <location>
        <begin position="42"/>
        <end position="61"/>
    </location>
</feature>
<proteinExistence type="inferred from homology"/>
<evidence type="ECO:0000256" key="6">
    <source>
        <dbReference type="ARBA" id="ARBA00022989"/>
    </source>
</evidence>
<keyword evidence="3" id="KW-1003">Cell membrane</keyword>
<comment type="caution">
    <text evidence="9">The sequence shown here is derived from an EMBL/GenBank/DDBJ whole genome shotgun (WGS) entry which is preliminary data.</text>
</comment>
<dbReference type="InterPro" id="IPR007227">
    <property type="entry name" value="Cell_shape_determining_MreD"/>
</dbReference>
<evidence type="ECO:0000256" key="1">
    <source>
        <dbReference type="ARBA" id="ARBA00004651"/>
    </source>
</evidence>
<feature type="transmembrane region" description="Helical" evidence="8">
    <location>
        <begin position="155"/>
        <end position="177"/>
    </location>
</feature>
<dbReference type="OrthoDB" id="458492at2"/>
<evidence type="ECO:0000256" key="3">
    <source>
        <dbReference type="ARBA" id="ARBA00022475"/>
    </source>
</evidence>
<protein>
    <submittedName>
        <fullName evidence="9">Rod shape-determining protein MreD</fullName>
    </submittedName>
</protein>
<dbReference type="AlphaFoldDB" id="A0A1U7J0T8"/>
<keyword evidence="6 8" id="KW-1133">Transmembrane helix</keyword>
<keyword evidence="4 8" id="KW-0812">Transmembrane</keyword>
<sequence>MTLGMRASSLPLWRQPWVINSLVTAASVLVCLLLLPSRIPGMELLGVAPHWLLIWVVAWSIRRTQWEAAIAGLVLGLLQDAMTSPNPTHTLSLIVVGVLTARLQKQRYLQEDIVSVALIVFAMAVIAETVLALQISFDQILSANSLYPPLGRIWIYHQRVALSSAILSSLWAPALYYPLNRWWDRYATESQG</sequence>
<evidence type="ECO:0000313" key="9">
    <source>
        <dbReference type="EMBL" id="OKH45174.1"/>
    </source>
</evidence>
<accession>A0A1U7J0T8</accession>
<comment type="subcellular location">
    <subcellularLocation>
        <location evidence="1">Cell membrane</location>
        <topology evidence="1">Multi-pass membrane protein</topology>
    </subcellularLocation>
</comment>
<evidence type="ECO:0000256" key="5">
    <source>
        <dbReference type="ARBA" id="ARBA00022960"/>
    </source>
</evidence>
<dbReference type="GO" id="GO:0008360">
    <property type="term" value="P:regulation of cell shape"/>
    <property type="evidence" value="ECO:0007669"/>
    <property type="project" value="UniProtKB-KW"/>
</dbReference>
<evidence type="ECO:0000256" key="4">
    <source>
        <dbReference type="ARBA" id="ARBA00022692"/>
    </source>
</evidence>
<feature type="transmembrane region" description="Helical" evidence="8">
    <location>
        <begin position="17"/>
        <end position="35"/>
    </location>
</feature>
<dbReference type="NCBIfam" id="TIGR03426">
    <property type="entry name" value="shape_MreD"/>
    <property type="match status" value="1"/>
</dbReference>
<keyword evidence="10" id="KW-1185">Reference proteome</keyword>
<keyword evidence="7 8" id="KW-0472">Membrane</keyword>
<evidence type="ECO:0000256" key="7">
    <source>
        <dbReference type="ARBA" id="ARBA00023136"/>
    </source>
</evidence>
<reference evidence="9 10" key="1">
    <citation type="submission" date="2016-11" db="EMBL/GenBank/DDBJ databases">
        <title>Draft Genome Sequences of Nine Cyanobacterial Strains from Diverse Habitats.</title>
        <authorList>
            <person name="Zhu T."/>
            <person name="Hou S."/>
            <person name="Lu X."/>
            <person name="Hess W.R."/>
        </authorList>
    </citation>
    <scope>NUCLEOTIDE SEQUENCE [LARGE SCALE GENOMIC DNA]</scope>
    <source>
        <strain evidence="9 10">NIES-30</strain>
    </source>
</reference>